<evidence type="ECO:0000313" key="1">
    <source>
        <dbReference type="EMBL" id="EOD54227.1"/>
    </source>
</evidence>
<organism evidence="1 2">
    <name type="scientific">Aeromonas molluscorum 848</name>
    <dbReference type="NCBI Taxonomy" id="1268236"/>
    <lineage>
        <taxon>Bacteria</taxon>
        <taxon>Pseudomonadati</taxon>
        <taxon>Pseudomonadota</taxon>
        <taxon>Gammaproteobacteria</taxon>
        <taxon>Aeromonadales</taxon>
        <taxon>Aeromonadaceae</taxon>
        <taxon>Aeromonas</taxon>
    </lineage>
</organism>
<comment type="caution">
    <text evidence="1">The sequence shown here is derived from an EMBL/GenBank/DDBJ whole genome shotgun (WGS) entry which is preliminary data.</text>
</comment>
<dbReference type="AlphaFoldDB" id="R1F2Z3"/>
<sequence length="76" mass="8126">MSTEAYLLLHKEGTVIAQPLAAPETGDLLVSLLQQGFVLAPRQILAGNSRQALACYENEISVLPGTQGVSTMERQS</sequence>
<dbReference type="Proteomes" id="UP000013526">
    <property type="component" value="Unassembled WGS sequence"/>
</dbReference>
<reference evidence="1 2" key="1">
    <citation type="journal article" date="2013" name="Genome Announc.">
        <title>Draft Genome Sequence of Aeromonas molluscorum Strain 848TT, Isolated from Bivalve Molluscs.</title>
        <authorList>
            <person name="Spataro N."/>
            <person name="Farfan M."/>
            <person name="Albarral V."/>
            <person name="Sanglas A."/>
            <person name="Loren J.G."/>
            <person name="Fuste M.C."/>
            <person name="Bosch E."/>
        </authorList>
    </citation>
    <scope>NUCLEOTIDE SEQUENCE [LARGE SCALE GENOMIC DNA]</scope>
    <source>
        <strain evidence="1 2">848</strain>
    </source>
</reference>
<keyword evidence="2" id="KW-1185">Reference proteome</keyword>
<protein>
    <submittedName>
        <fullName evidence="1">Uncharacterized protein</fullName>
    </submittedName>
</protein>
<dbReference type="EMBL" id="AQGQ01000124">
    <property type="protein sequence ID" value="EOD54227.1"/>
    <property type="molecule type" value="Genomic_DNA"/>
</dbReference>
<proteinExistence type="predicted"/>
<dbReference type="RefSeq" id="WP_005905816.1">
    <property type="nucleotide sequence ID" value="NZ_AQGQ01000124.1"/>
</dbReference>
<accession>R1F2Z3</accession>
<name>R1F2Z3_9GAMM</name>
<dbReference type="OrthoDB" id="5592733at2"/>
<dbReference type="PATRIC" id="fig|1268236.3.peg.3024"/>
<gene>
    <name evidence="1" type="ORF">G113_15418</name>
</gene>
<evidence type="ECO:0000313" key="2">
    <source>
        <dbReference type="Proteomes" id="UP000013526"/>
    </source>
</evidence>